<dbReference type="InterPro" id="IPR024524">
    <property type="entry name" value="DUF3800"/>
</dbReference>
<proteinExistence type="predicted"/>
<sequence>MKRETADTTAIERKKNANNRFRATVSRRTGRWRGASVTYRSNKRQSKMGNVMHFYVDESGHTGPNLFDPAQPILYYGVLSSRVNLDAVALERVKRVRKNLGVQRLHAAELGIGRLVEVIPDILPLVKQFDIRFNVYRVAKPDHAIICFFDQVFDQGLNPAVTWTGYWTPLRYVLLIKVAALFDEELAKLAWQARITPNDDIAFPIMQQVCRVLRERVDVLPDARSRQLIGDALAWAEANPGEISYNVPNKRDMLQVTPNVIGFQSVMNGIADRLGTTRARASRIVVDQQSQFNKAQRTLAEFYRNARGFKSSLGPGMPLVDHTHAPDIPIEFSSSADSCGLELVDVHLWIFKRAMEGAELPPPLKALVYAHMRRGRTDEISIKAIEHRWTRWFNTIPELEEMSSEQVERGKEILRIDEERRLKAVVGTLQNRNVREDR</sequence>
<evidence type="ECO:0000313" key="2">
    <source>
        <dbReference type="EMBL" id="MFH5251661.1"/>
    </source>
</evidence>
<dbReference type="RefSeq" id="WP_395129251.1">
    <property type="nucleotide sequence ID" value="NZ_JBIMPM010000010.1"/>
</dbReference>
<organism evidence="2 3">
    <name type="scientific">Burkholderia semiarida</name>
    <dbReference type="NCBI Taxonomy" id="2843303"/>
    <lineage>
        <taxon>Bacteria</taxon>
        <taxon>Pseudomonadati</taxon>
        <taxon>Pseudomonadota</taxon>
        <taxon>Betaproteobacteria</taxon>
        <taxon>Burkholderiales</taxon>
        <taxon>Burkholderiaceae</taxon>
        <taxon>Burkholderia</taxon>
        <taxon>Burkholderia cepacia complex</taxon>
    </lineage>
</organism>
<evidence type="ECO:0000313" key="3">
    <source>
        <dbReference type="Proteomes" id="UP001609186"/>
    </source>
</evidence>
<dbReference type="EMBL" id="JBIMPM010000010">
    <property type="protein sequence ID" value="MFH5251661.1"/>
    <property type="molecule type" value="Genomic_DNA"/>
</dbReference>
<feature type="compositionally biased region" description="Basic and acidic residues" evidence="1">
    <location>
        <begin position="1"/>
        <end position="15"/>
    </location>
</feature>
<comment type="caution">
    <text evidence="2">The sequence shown here is derived from an EMBL/GenBank/DDBJ whole genome shotgun (WGS) entry which is preliminary data.</text>
</comment>
<dbReference type="Pfam" id="PF12686">
    <property type="entry name" value="DUF3800"/>
    <property type="match status" value="1"/>
</dbReference>
<feature type="region of interest" description="Disordered" evidence="1">
    <location>
        <begin position="1"/>
        <end position="20"/>
    </location>
</feature>
<protein>
    <submittedName>
        <fullName evidence="2">DUF3800 domain-containing protein</fullName>
    </submittedName>
</protein>
<keyword evidence="3" id="KW-1185">Reference proteome</keyword>
<name>A0ABW7L1D0_9BURK</name>
<gene>
    <name evidence="2" type="ORF">ACGTRS_10540</name>
</gene>
<dbReference type="Proteomes" id="UP001609186">
    <property type="component" value="Unassembled WGS sequence"/>
</dbReference>
<evidence type="ECO:0000256" key="1">
    <source>
        <dbReference type="SAM" id="MobiDB-lite"/>
    </source>
</evidence>
<reference evidence="2 3" key="1">
    <citation type="submission" date="2024-10" db="EMBL/GenBank/DDBJ databases">
        <title>Burkholderia semiarida in Mexico.</title>
        <authorList>
            <person name="Estrada P."/>
        </authorList>
    </citation>
    <scope>NUCLEOTIDE SEQUENCE [LARGE SCALE GENOMIC DNA]</scope>
    <source>
        <strain evidence="2 3">CLM7-1</strain>
    </source>
</reference>
<accession>A0ABW7L1D0</accession>